<comment type="similarity">
    <text evidence="2">Belongs to the bacterial solute-binding protein 3 family.</text>
</comment>
<comment type="function">
    <text evidence="8">Murein-degrading enzyme that degrades murein glycan strands and insoluble, high-molecular weight murein sacculi, with the concomitant formation of a 1,6-anhydromuramoyl product. Lytic transglycosylases (LTs) play an integral role in the metabolism of the peptidoglycan (PG) sacculus. Their lytic action creates space within the PG sacculus to allow for its expansion as well as for the insertion of various structures such as secretion systems and flagella.</text>
</comment>
<evidence type="ECO:0000256" key="1">
    <source>
        <dbReference type="ARBA" id="ARBA00007734"/>
    </source>
</evidence>
<dbReference type="InterPro" id="IPR000189">
    <property type="entry name" value="Transglyc_AS"/>
</dbReference>
<comment type="catalytic activity">
    <reaction evidence="8">
        <text>Exolytic cleavage of the (1-&gt;4)-beta-glycosidic linkage between N-acetylmuramic acid (MurNAc) and N-acetylglucosamine (GlcNAc) residues in peptidoglycan, from either the reducing or the non-reducing ends of the peptidoglycan chains, with concomitant formation of a 1,6-anhydrobond in the MurNAc residue.</text>
        <dbReference type="EC" id="4.2.2.n1"/>
    </reaction>
</comment>
<dbReference type="AlphaFoldDB" id="A0AB38YHP5"/>
<accession>A0AB38YHP5</accession>
<comment type="similarity">
    <text evidence="1">Belongs to the transglycosylase Slt family.</text>
</comment>
<dbReference type="InterPro" id="IPR008258">
    <property type="entry name" value="Transglycosylase_SLT_dom_1"/>
</dbReference>
<dbReference type="CDD" id="cd01009">
    <property type="entry name" value="PBP2_YfhD_N"/>
    <property type="match status" value="1"/>
</dbReference>
<dbReference type="GO" id="GO:0071555">
    <property type="term" value="P:cell wall organization"/>
    <property type="evidence" value="ECO:0007669"/>
    <property type="project" value="UniProtKB-KW"/>
</dbReference>
<dbReference type="Pfam" id="PF01464">
    <property type="entry name" value="SLT"/>
    <property type="match status" value="1"/>
</dbReference>
<comment type="subcellular location">
    <subcellularLocation>
        <location evidence="8">Cell outer membrane</location>
        <topology evidence="8">Peripheral membrane protein</topology>
    </subcellularLocation>
    <text evidence="8">Attached to the inner leaflet of the outer membrane.</text>
</comment>
<dbReference type="InterPro" id="IPR023346">
    <property type="entry name" value="Lysozyme-like_dom_sf"/>
</dbReference>
<protein>
    <recommendedName>
        <fullName evidence="8">Membrane-bound lytic murein transglycosylase F</fullName>
        <ecNumber evidence="8">4.2.2.n1</ecNumber>
    </recommendedName>
    <alternativeName>
        <fullName evidence="8">Murein lyase F</fullName>
    </alternativeName>
</protein>
<comment type="caution">
    <text evidence="8">Lacks conserved residue(s) required for the propagation of feature annotation.</text>
</comment>
<dbReference type="GO" id="GO:0016998">
    <property type="term" value="P:cell wall macromolecule catabolic process"/>
    <property type="evidence" value="ECO:0007669"/>
    <property type="project" value="UniProtKB-UniRule"/>
</dbReference>
<dbReference type="SMART" id="SM00062">
    <property type="entry name" value="PBPb"/>
    <property type="match status" value="1"/>
</dbReference>
<gene>
    <name evidence="8 10" type="primary">mltF</name>
    <name evidence="10" type="ORF">NFC81_03250</name>
</gene>
<evidence type="ECO:0000256" key="4">
    <source>
        <dbReference type="ARBA" id="ARBA00023136"/>
    </source>
</evidence>
<dbReference type="EMBL" id="CP101717">
    <property type="protein sequence ID" value="WLD58821.1"/>
    <property type="molecule type" value="Genomic_DNA"/>
</dbReference>
<dbReference type="Gene3D" id="3.40.190.10">
    <property type="entry name" value="Periplasmic binding protein-like II"/>
    <property type="match status" value="2"/>
</dbReference>
<evidence type="ECO:0000256" key="5">
    <source>
        <dbReference type="ARBA" id="ARBA00023237"/>
    </source>
</evidence>
<dbReference type="InterPro" id="IPR023703">
    <property type="entry name" value="MltF"/>
</dbReference>
<dbReference type="RefSeq" id="WP_304996107.1">
    <property type="nucleotide sequence ID" value="NZ_CP101717.1"/>
</dbReference>
<dbReference type="InterPro" id="IPR001638">
    <property type="entry name" value="Solute-binding_3/MltF_N"/>
</dbReference>
<evidence type="ECO:0000313" key="10">
    <source>
        <dbReference type="EMBL" id="WLD58821.1"/>
    </source>
</evidence>
<keyword evidence="7 8" id="KW-0961">Cell wall biogenesis/degradation</keyword>
<dbReference type="PANTHER" id="PTHR35936">
    <property type="entry name" value="MEMBRANE-BOUND LYTIC MUREIN TRANSGLYCOSYLASE F"/>
    <property type="match status" value="1"/>
</dbReference>
<proteinExistence type="inferred from homology"/>
<dbReference type="HAMAP" id="MF_02016">
    <property type="entry name" value="MltF"/>
    <property type="match status" value="1"/>
</dbReference>
<keyword evidence="3 8" id="KW-0732">Signal</keyword>
<organism evidence="10">
    <name type="scientific">Salinispirillum sp. LH 10-3-1</name>
    <dbReference type="NCBI Taxonomy" id="2952525"/>
    <lineage>
        <taxon>Bacteria</taxon>
        <taxon>Pseudomonadati</taxon>
        <taxon>Pseudomonadota</taxon>
        <taxon>Gammaproteobacteria</taxon>
        <taxon>Oceanospirillales</taxon>
        <taxon>Saccharospirillaceae</taxon>
        <taxon>Salinispirillum</taxon>
    </lineage>
</organism>
<comment type="similarity">
    <text evidence="8">In the N-terminal section; belongs to the bacterial solute-binding protein 3 family.</text>
</comment>
<name>A0AB38YHP5_9GAMM</name>
<dbReference type="SUPFAM" id="SSF53955">
    <property type="entry name" value="Lysozyme-like"/>
    <property type="match status" value="1"/>
</dbReference>
<feature type="domain" description="Solute-binding protein family 3/N-terminal" evidence="9">
    <location>
        <begin position="45"/>
        <end position="263"/>
    </location>
</feature>
<dbReference type="EC" id="4.2.2.n1" evidence="8"/>
<dbReference type="SUPFAM" id="SSF53850">
    <property type="entry name" value="Periplasmic binding protein-like II"/>
    <property type="match status" value="1"/>
</dbReference>
<comment type="similarity">
    <text evidence="8">In the C-terminal section; belongs to the transglycosylase Slt family.</text>
</comment>
<dbReference type="Pfam" id="PF00497">
    <property type="entry name" value="SBP_bac_3"/>
    <property type="match status" value="1"/>
</dbReference>
<keyword evidence="6 8" id="KW-0456">Lyase</keyword>
<evidence type="ECO:0000256" key="2">
    <source>
        <dbReference type="ARBA" id="ARBA00010333"/>
    </source>
</evidence>
<evidence type="ECO:0000256" key="7">
    <source>
        <dbReference type="ARBA" id="ARBA00023316"/>
    </source>
</evidence>
<evidence type="ECO:0000256" key="8">
    <source>
        <dbReference type="HAMAP-Rule" id="MF_02016"/>
    </source>
</evidence>
<dbReference type="Gene3D" id="1.10.530.10">
    <property type="match status" value="1"/>
</dbReference>
<evidence type="ECO:0000256" key="6">
    <source>
        <dbReference type="ARBA" id="ARBA00023239"/>
    </source>
</evidence>
<dbReference type="PANTHER" id="PTHR35936:SF32">
    <property type="entry name" value="MEMBRANE-BOUND LYTIC MUREIN TRANSGLYCOSYLASE F"/>
    <property type="match status" value="1"/>
</dbReference>
<dbReference type="GO" id="GO:0000270">
    <property type="term" value="P:peptidoglycan metabolic process"/>
    <property type="evidence" value="ECO:0007669"/>
    <property type="project" value="InterPro"/>
</dbReference>
<feature type="active site" evidence="8">
    <location>
        <position position="310"/>
    </location>
</feature>
<reference evidence="10" key="1">
    <citation type="submission" date="2022-07" db="EMBL/GenBank/DDBJ databases">
        <title>Complete genome sequence of Salinispirillum sp. LH10-3-1 capable of multiple carbohydrate inversion isolated from a soda lake.</title>
        <authorList>
            <person name="Liu J."/>
            <person name="Zhai Y."/>
            <person name="Zhang H."/>
            <person name="Yang H."/>
            <person name="Qu J."/>
            <person name="Li J."/>
        </authorList>
    </citation>
    <scope>NUCLEOTIDE SEQUENCE</scope>
    <source>
        <strain evidence="10">LH 10-3-1</strain>
    </source>
</reference>
<comment type="domain">
    <text evidence="8">The N-terminal domain does not have lytic activity and probably modulates enzymatic activity. The C-terminal domain is the catalytic active domain.</text>
</comment>
<dbReference type="PROSITE" id="PS00922">
    <property type="entry name" value="TRANSGLYCOSYLASE"/>
    <property type="match status" value="1"/>
</dbReference>
<keyword evidence="4 8" id="KW-0472">Membrane</keyword>
<sequence length="477" mass="54629">MHILKRQRYLKRGLRWAFVLTLASTLFWLGFTRLSYLDTVQRDGVLKAVVMNDPRHFNPQTSTFEVTFARAFANHLGVELQLHTVDSFDDMQKALRLGFADMAIGGLGIPDAPTDIYGYSRPYMEALQQVVYKRTTVRSPEDLPGLKGAVRVGGAQYRAAQTLKQEYPDLDLVPLAVNTDELIKRLAQGEFDYAVIDSNDHAFYQPFYPNLRHAFDITEPRPVGWMFRADRDTSLRDAADDFINTQEQSGQLHLVLDRYFGHLREFDYVGIRLFERHVTSRLPALLDDFQGAADQYGLDWRLLAAVGYQESHWRPRAVSPTGVRGVMMLTLRTAGDLGVTNRLNPTQSIYGGAQYLAAMHSRVPERITDPDRMWFALAAYNVGMGHLEDARRIAERLGHNPDYWIEVREVLPYLRDPDYYRFTRFGFARGDEPVIYVQNIRRYYDLLRWMFPTDGELNGASPELQPGVPGISLPPLL</sequence>
<evidence type="ECO:0000259" key="9">
    <source>
        <dbReference type="SMART" id="SM00062"/>
    </source>
</evidence>
<dbReference type="GO" id="GO:0008933">
    <property type="term" value="F:peptidoglycan lytic transglycosylase activity"/>
    <property type="evidence" value="ECO:0007669"/>
    <property type="project" value="UniProtKB-UniRule"/>
</dbReference>
<evidence type="ECO:0000256" key="3">
    <source>
        <dbReference type="ARBA" id="ARBA00022729"/>
    </source>
</evidence>
<dbReference type="NCBIfam" id="NF008112">
    <property type="entry name" value="PRK10859.1"/>
    <property type="match status" value="1"/>
</dbReference>
<keyword evidence="5 8" id="KW-0998">Cell outer membrane</keyword>
<feature type="region of interest" description="LT domain" evidence="8">
    <location>
        <begin position="264"/>
        <end position="477"/>
    </location>
</feature>
<dbReference type="CDD" id="cd13403">
    <property type="entry name" value="MLTF-like"/>
    <property type="match status" value="1"/>
</dbReference>
<dbReference type="GO" id="GO:0009279">
    <property type="term" value="C:cell outer membrane"/>
    <property type="evidence" value="ECO:0007669"/>
    <property type="project" value="UniProtKB-SubCell"/>
</dbReference>